<proteinExistence type="inferred from homology"/>
<dbReference type="AlphaFoldDB" id="A0AAD4J6B1"/>
<dbReference type="PANTHER" id="PTHR11620">
    <property type="entry name" value="60S RIBOSOMAL PROTEIN L23A"/>
    <property type="match status" value="1"/>
</dbReference>
<feature type="compositionally biased region" description="Polar residues" evidence="4">
    <location>
        <begin position="224"/>
        <end position="237"/>
    </location>
</feature>
<evidence type="ECO:0000313" key="6">
    <source>
        <dbReference type="Proteomes" id="UP001190926"/>
    </source>
</evidence>
<gene>
    <name evidence="5" type="ORF">C2S53_015859</name>
</gene>
<dbReference type="GO" id="GO:0003729">
    <property type="term" value="F:mRNA binding"/>
    <property type="evidence" value="ECO:0007669"/>
    <property type="project" value="UniProtKB-ARBA"/>
</dbReference>
<reference evidence="5 6" key="1">
    <citation type="journal article" date="2021" name="Nat. Commun.">
        <title>Incipient diploidization of the medicinal plant Perilla within 10,000 years.</title>
        <authorList>
            <person name="Zhang Y."/>
            <person name="Shen Q."/>
            <person name="Leng L."/>
            <person name="Zhang D."/>
            <person name="Chen S."/>
            <person name="Shi Y."/>
            <person name="Ning Z."/>
            <person name="Chen S."/>
        </authorList>
    </citation>
    <scope>NUCLEOTIDE SEQUENCE [LARGE SCALE GENOMIC DNA]</scope>
    <source>
        <strain evidence="6">cv. PC099</strain>
    </source>
</reference>
<comment type="caution">
    <text evidence="5">The sequence shown here is derived from an EMBL/GenBank/DDBJ whole genome shotgun (WGS) entry which is preliminary data.</text>
</comment>
<feature type="region of interest" description="Disordered" evidence="4">
    <location>
        <begin position="84"/>
        <end position="125"/>
    </location>
</feature>
<evidence type="ECO:0000313" key="5">
    <source>
        <dbReference type="EMBL" id="KAH6827661.1"/>
    </source>
</evidence>
<dbReference type="Pfam" id="PF00276">
    <property type="entry name" value="Ribosomal_L23"/>
    <property type="match status" value="1"/>
</dbReference>
<dbReference type="InterPro" id="IPR012677">
    <property type="entry name" value="Nucleotide-bd_a/b_plait_sf"/>
</dbReference>
<dbReference type="Gene3D" id="3.30.70.330">
    <property type="match status" value="1"/>
</dbReference>
<dbReference type="GO" id="GO:0003735">
    <property type="term" value="F:structural constituent of ribosome"/>
    <property type="evidence" value="ECO:0007669"/>
    <property type="project" value="InterPro"/>
</dbReference>
<feature type="region of interest" description="Disordered" evidence="4">
    <location>
        <begin position="44"/>
        <end position="67"/>
    </location>
</feature>
<feature type="compositionally biased region" description="Polar residues" evidence="4">
    <location>
        <begin position="114"/>
        <end position="124"/>
    </location>
</feature>
<dbReference type="HAMAP" id="MF_01369_A">
    <property type="entry name" value="Ribosomal_uL23_A"/>
    <property type="match status" value="1"/>
</dbReference>
<keyword evidence="6" id="KW-1185">Reference proteome</keyword>
<dbReference type="GO" id="GO:0005840">
    <property type="term" value="C:ribosome"/>
    <property type="evidence" value="ECO:0007669"/>
    <property type="project" value="UniProtKB-KW"/>
</dbReference>
<feature type="region of interest" description="Disordered" evidence="4">
    <location>
        <begin position="222"/>
        <end position="255"/>
    </location>
</feature>
<name>A0AAD4J6B1_PERFH</name>
<feature type="compositionally biased region" description="Basic and acidic residues" evidence="4">
    <location>
        <begin position="468"/>
        <end position="478"/>
    </location>
</feature>
<feature type="region of interest" description="Disordered" evidence="4">
    <location>
        <begin position="271"/>
        <end position="293"/>
    </location>
</feature>
<evidence type="ECO:0000256" key="4">
    <source>
        <dbReference type="SAM" id="MobiDB-lite"/>
    </source>
</evidence>
<evidence type="ECO:0000256" key="3">
    <source>
        <dbReference type="ARBA" id="ARBA00023274"/>
    </source>
</evidence>
<protein>
    <submittedName>
        <fullName evidence="5">Ribosomal protein L23AB</fullName>
    </submittedName>
</protein>
<feature type="compositionally biased region" description="Polar residues" evidence="4">
    <location>
        <begin position="333"/>
        <end position="348"/>
    </location>
</feature>
<feature type="region of interest" description="Disordered" evidence="4">
    <location>
        <begin position="468"/>
        <end position="502"/>
    </location>
</feature>
<evidence type="ECO:0000256" key="2">
    <source>
        <dbReference type="ARBA" id="ARBA00022980"/>
    </source>
</evidence>
<feature type="region of interest" description="Disordered" evidence="4">
    <location>
        <begin position="318"/>
        <end position="348"/>
    </location>
</feature>
<dbReference type="InterPro" id="IPR013025">
    <property type="entry name" value="Ribosomal_uL23-like"/>
</dbReference>
<accession>A0AAD4J6B1</accession>
<keyword evidence="3" id="KW-0687">Ribonucleoprotein</keyword>
<feature type="compositionally biased region" description="Low complexity" evidence="4">
    <location>
        <begin position="84"/>
        <end position="113"/>
    </location>
</feature>
<feature type="region of interest" description="Disordered" evidence="4">
    <location>
        <begin position="154"/>
        <end position="185"/>
    </location>
</feature>
<dbReference type="EMBL" id="SDAM02000145">
    <property type="protein sequence ID" value="KAH6827661.1"/>
    <property type="molecule type" value="Genomic_DNA"/>
</dbReference>
<dbReference type="GO" id="GO:0006412">
    <property type="term" value="P:translation"/>
    <property type="evidence" value="ECO:0007669"/>
    <property type="project" value="InterPro"/>
</dbReference>
<evidence type="ECO:0000256" key="1">
    <source>
        <dbReference type="ARBA" id="ARBA00006700"/>
    </source>
</evidence>
<keyword evidence="2 5" id="KW-0689">Ribosomal protein</keyword>
<dbReference type="GO" id="GO:1990904">
    <property type="term" value="C:ribonucleoprotein complex"/>
    <property type="evidence" value="ECO:0007669"/>
    <property type="project" value="UniProtKB-KW"/>
</dbReference>
<dbReference type="SUPFAM" id="SSF54189">
    <property type="entry name" value="Ribosomal proteins S24e, L23 and L15e"/>
    <property type="match status" value="1"/>
</dbReference>
<dbReference type="Proteomes" id="UP001190926">
    <property type="component" value="Unassembled WGS sequence"/>
</dbReference>
<feature type="compositionally biased region" description="Basic and acidic residues" evidence="4">
    <location>
        <begin position="169"/>
        <end position="178"/>
    </location>
</feature>
<comment type="similarity">
    <text evidence="1">Belongs to the universal ribosomal protein uL23 family.</text>
</comment>
<dbReference type="InterPro" id="IPR012678">
    <property type="entry name" value="Ribosomal_uL23/eL15/eS24_sf"/>
</dbReference>
<organism evidence="5 6">
    <name type="scientific">Perilla frutescens var. hirtella</name>
    <name type="common">Perilla citriodora</name>
    <name type="synonym">Perilla setoyensis</name>
    <dbReference type="NCBI Taxonomy" id="608512"/>
    <lineage>
        <taxon>Eukaryota</taxon>
        <taxon>Viridiplantae</taxon>
        <taxon>Streptophyta</taxon>
        <taxon>Embryophyta</taxon>
        <taxon>Tracheophyta</taxon>
        <taxon>Spermatophyta</taxon>
        <taxon>Magnoliopsida</taxon>
        <taxon>eudicotyledons</taxon>
        <taxon>Gunneridae</taxon>
        <taxon>Pentapetalae</taxon>
        <taxon>asterids</taxon>
        <taxon>lamiids</taxon>
        <taxon>Lamiales</taxon>
        <taxon>Lamiaceae</taxon>
        <taxon>Nepetoideae</taxon>
        <taxon>Elsholtzieae</taxon>
        <taxon>Perilla</taxon>
    </lineage>
</organism>
<sequence length="594" mass="64101">MYNFGPKFYFFDTFGPAVYIWTFLVQKTQRQIFGNNADVISSKDDESEEFYSPKGSINGKDSSIGTGSASRRAFAAIEVENFNSSTSNSSSTYSSSVPGSGSPARSVSVSLSPANNPSLMNSVPKSPDLIEIQTVPPLPPQIPSPPEARASLLQELASPSPPSSSSPERYSRRSEEISPRNSSLLDQNLESPAIINSPVHHNATVSPTPQETLGLELAACESPSPLTFSPRNSNTSDRNVESPGPRITNDIPTSPELRSSELLEFALPFPLSSSPRNSNASDQNLESSVGDNIPVQHTTLTPLEIRGLELAESALPLPLSSSSPERCARRSVESSPRNSNVSDQSAESPVTARLEMMISAVAPPAAFSSGICFRRHSISNNLGFSGGGLTSPSTKLYFLSSTAYPVQKDVVLSFQAFQFKLLDRLSVHAGATKAESYIEVDDEIQDLKSYIEGDLALPFESAVISDQEAKTSKKEKNPKPLSVSSAANTSKKGKNPKQLNSSAALIKSPDHFQVIRYPLRTEAAIKAMLERNTLVFVVDKRADKNNIKDSAKNMFKIPIKKVNTSIMPDGNKKAFIMLAPGCNAADVAKRIKIL</sequence>